<name>A0A397TFM6_9GLOM</name>
<dbReference type="AlphaFoldDB" id="A0A397TFM6"/>
<gene>
    <name evidence="1" type="ORF">C1645_817022</name>
</gene>
<protein>
    <submittedName>
        <fullName evidence="1">Uncharacterized protein</fullName>
    </submittedName>
</protein>
<reference evidence="1 2" key="1">
    <citation type="submission" date="2018-06" db="EMBL/GenBank/DDBJ databases">
        <title>Comparative genomics reveals the genomic features of Rhizophagus irregularis, R. cerebriforme, R. diaphanum and Gigaspora rosea, and their symbiotic lifestyle signature.</title>
        <authorList>
            <person name="Morin E."/>
            <person name="San Clemente H."/>
            <person name="Chen E.C.H."/>
            <person name="De La Providencia I."/>
            <person name="Hainaut M."/>
            <person name="Kuo A."/>
            <person name="Kohler A."/>
            <person name="Murat C."/>
            <person name="Tang N."/>
            <person name="Roy S."/>
            <person name="Loubradou J."/>
            <person name="Henrissat B."/>
            <person name="Grigoriev I.V."/>
            <person name="Corradi N."/>
            <person name="Roux C."/>
            <person name="Martin F.M."/>
        </authorList>
    </citation>
    <scope>NUCLEOTIDE SEQUENCE [LARGE SCALE GENOMIC DNA]</scope>
    <source>
        <strain evidence="1 2">DAOM 227022</strain>
    </source>
</reference>
<organism evidence="1 2">
    <name type="scientific">Glomus cerebriforme</name>
    <dbReference type="NCBI Taxonomy" id="658196"/>
    <lineage>
        <taxon>Eukaryota</taxon>
        <taxon>Fungi</taxon>
        <taxon>Fungi incertae sedis</taxon>
        <taxon>Mucoromycota</taxon>
        <taxon>Glomeromycotina</taxon>
        <taxon>Glomeromycetes</taxon>
        <taxon>Glomerales</taxon>
        <taxon>Glomeraceae</taxon>
        <taxon>Glomus</taxon>
    </lineage>
</organism>
<keyword evidence="2" id="KW-1185">Reference proteome</keyword>
<proteinExistence type="predicted"/>
<accession>A0A397TFM6</accession>
<evidence type="ECO:0000313" key="2">
    <source>
        <dbReference type="Proteomes" id="UP000265703"/>
    </source>
</evidence>
<dbReference type="Proteomes" id="UP000265703">
    <property type="component" value="Unassembled WGS sequence"/>
</dbReference>
<evidence type="ECO:0000313" key="1">
    <source>
        <dbReference type="EMBL" id="RIA95177.1"/>
    </source>
</evidence>
<comment type="caution">
    <text evidence="1">The sequence shown here is derived from an EMBL/GenBank/DDBJ whole genome shotgun (WGS) entry which is preliminary data.</text>
</comment>
<sequence>MTSKGNKDDPDNPAGKIEDSKLSSLLKLVPLKKSFSKELFVICGVVIRTIRLIVLELLIKRIRKTRF</sequence>
<dbReference type="EMBL" id="QKYT01000066">
    <property type="protein sequence ID" value="RIA95177.1"/>
    <property type="molecule type" value="Genomic_DNA"/>
</dbReference>